<feature type="compositionally biased region" description="Basic residues" evidence="1">
    <location>
        <begin position="49"/>
        <end position="60"/>
    </location>
</feature>
<dbReference type="Pfam" id="PF00644">
    <property type="entry name" value="PARP"/>
    <property type="match status" value="1"/>
</dbReference>
<dbReference type="PANTHER" id="PTHR45740:SF2">
    <property type="entry name" value="POLY [ADP-RIBOSE] POLYMERASE"/>
    <property type="match status" value="1"/>
</dbReference>
<accession>A0ABY7DBR7</accession>
<dbReference type="Proteomes" id="UP001164746">
    <property type="component" value="Chromosome 1"/>
</dbReference>
<proteinExistence type="predicted"/>
<feature type="domain" description="PARP catalytic" evidence="2">
    <location>
        <begin position="213"/>
        <end position="348"/>
    </location>
</feature>
<gene>
    <name evidence="3" type="ORF">MAR_006673</name>
</gene>
<dbReference type="InterPro" id="IPR012317">
    <property type="entry name" value="Poly(ADP-ribose)pol_cat_dom"/>
</dbReference>
<dbReference type="Gene3D" id="1.10.8.10">
    <property type="entry name" value="DNA helicase RuvA subunit, C-terminal domain"/>
    <property type="match status" value="1"/>
</dbReference>
<dbReference type="SUPFAM" id="SSF56399">
    <property type="entry name" value="ADP-ribosylation"/>
    <property type="match status" value="1"/>
</dbReference>
<dbReference type="Pfam" id="PF14555">
    <property type="entry name" value="UBA_4"/>
    <property type="match status" value="1"/>
</dbReference>
<dbReference type="PANTHER" id="PTHR45740">
    <property type="entry name" value="POLY [ADP-RIBOSE] POLYMERASE"/>
    <property type="match status" value="1"/>
</dbReference>
<organism evidence="3 4">
    <name type="scientific">Mya arenaria</name>
    <name type="common">Soft-shell clam</name>
    <dbReference type="NCBI Taxonomy" id="6604"/>
    <lineage>
        <taxon>Eukaryota</taxon>
        <taxon>Metazoa</taxon>
        <taxon>Spiralia</taxon>
        <taxon>Lophotrochozoa</taxon>
        <taxon>Mollusca</taxon>
        <taxon>Bivalvia</taxon>
        <taxon>Autobranchia</taxon>
        <taxon>Heteroconchia</taxon>
        <taxon>Euheterodonta</taxon>
        <taxon>Imparidentia</taxon>
        <taxon>Neoheterodontei</taxon>
        <taxon>Myida</taxon>
        <taxon>Myoidea</taxon>
        <taxon>Myidae</taxon>
        <taxon>Mya</taxon>
    </lineage>
</organism>
<dbReference type="EMBL" id="CP111012">
    <property type="protein sequence ID" value="WAQ94202.1"/>
    <property type="molecule type" value="Genomic_DNA"/>
</dbReference>
<evidence type="ECO:0000259" key="2">
    <source>
        <dbReference type="Pfam" id="PF00644"/>
    </source>
</evidence>
<keyword evidence="4" id="KW-1185">Reference proteome</keyword>
<name>A0ABY7DBR7_MYAAR</name>
<dbReference type="InterPro" id="IPR051712">
    <property type="entry name" value="ARTD-AVP"/>
</dbReference>
<evidence type="ECO:0000256" key="1">
    <source>
        <dbReference type="SAM" id="MobiDB-lite"/>
    </source>
</evidence>
<evidence type="ECO:0000313" key="4">
    <source>
        <dbReference type="Proteomes" id="UP001164746"/>
    </source>
</evidence>
<sequence length="516" mass="58134">MVVFNRLTHLREKGDNWLEIPTFTLALISGKHFLGFLLETMMAEDCTRPKPRQRGRRRVVKVQDETQDHEQASGNCKSGGAYEGGKSSSGGYDDEDMAEEIADLQTRGILPKDFTYSGKDGLRQGSFDSEDLIEEINGSLSIGANSSKVKDGSTSDIDTDILMRTSEIVPEIGANGLPENWCRDMHKKEHYKLFPLRKGDKEYDVVDQDFADVGIEVTGIERLQNTRLLKKFKDEIEDLKIHSTDDYDVNVQYLYHGTGVEKVQLCEEGLDQRLSRMGYFGKGIYFSDTPLKCVHYADDPGRPNPDEAYILKCRVILGDIKANKELMKKLRTQPVATAAATMATKTSRRKTSDEVGEATFDNEIGEVTLEDEVGEAIPDDEIGEVTYDAAEWAEIEPEQITSTRYRNEAFGGPPVSEEDHYERIMEDHGHSSVPPIHDPDTVWEITETSYQDNQRFALETPGSNFSDPSVGQALDMCIIEFLAVTQTDDSNRARYYVQRAEMDVNRAISLYYEEGC</sequence>
<feature type="compositionally biased region" description="Basic and acidic residues" evidence="1">
    <location>
        <begin position="61"/>
        <end position="71"/>
    </location>
</feature>
<protein>
    <recommendedName>
        <fullName evidence="2">PARP catalytic domain-containing protein</fullName>
    </recommendedName>
</protein>
<dbReference type="Gene3D" id="3.90.228.10">
    <property type="match status" value="1"/>
</dbReference>
<evidence type="ECO:0000313" key="3">
    <source>
        <dbReference type="EMBL" id="WAQ94202.1"/>
    </source>
</evidence>
<feature type="region of interest" description="Disordered" evidence="1">
    <location>
        <begin position="47"/>
        <end position="94"/>
    </location>
</feature>
<reference evidence="3" key="1">
    <citation type="submission" date="2022-11" db="EMBL/GenBank/DDBJ databases">
        <title>Centuries of genome instability and evolution in soft-shell clam transmissible cancer (bioRxiv).</title>
        <authorList>
            <person name="Hart S.F.M."/>
            <person name="Yonemitsu M.A."/>
            <person name="Giersch R.M."/>
            <person name="Beal B.F."/>
            <person name="Arriagada G."/>
            <person name="Davis B.W."/>
            <person name="Ostrander E.A."/>
            <person name="Goff S.P."/>
            <person name="Metzger M.J."/>
        </authorList>
    </citation>
    <scope>NUCLEOTIDE SEQUENCE</scope>
    <source>
        <strain evidence="3">MELC-2E11</strain>
        <tissue evidence="3">Siphon/mantle</tissue>
    </source>
</reference>